<evidence type="ECO:0000313" key="1">
    <source>
        <dbReference type="EMBL" id="KRO01896.1"/>
    </source>
</evidence>
<accession>A0ABR5PZS2</accession>
<name>A0ABR5PZS2_9ACTN</name>
<dbReference type="EMBL" id="JQCP01000003">
    <property type="protein sequence ID" value="KRO01896.1"/>
    <property type="molecule type" value="Genomic_DNA"/>
</dbReference>
<reference evidence="1 2" key="1">
    <citation type="journal article" date="2015" name="Genome Announc.">
        <title>Expanding the biotechnology potential of lactobacilli through comparative genomics of 213 strains and associated genera.</title>
        <authorList>
            <person name="Sun Z."/>
            <person name="Harris H.M."/>
            <person name="McCann A."/>
            <person name="Guo C."/>
            <person name="Argimon S."/>
            <person name="Zhang W."/>
            <person name="Yang X."/>
            <person name="Jeffery I.B."/>
            <person name="Cooney J.C."/>
            <person name="Kagawa T.F."/>
            <person name="Liu W."/>
            <person name="Song Y."/>
            <person name="Salvetti E."/>
            <person name="Wrobel A."/>
            <person name="Rasinkangas P."/>
            <person name="Parkhill J."/>
            <person name="Rea M.C."/>
            <person name="O'Sullivan O."/>
            <person name="Ritari J."/>
            <person name="Douillard F.P."/>
            <person name="Paul Ross R."/>
            <person name="Yang R."/>
            <person name="Briner A.E."/>
            <person name="Felis G.E."/>
            <person name="de Vos W.M."/>
            <person name="Barrangou R."/>
            <person name="Klaenhammer T.R."/>
            <person name="Caufield P.W."/>
            <person name="Cui Y."/>
            <person name="Zhang H."/>
            <person name="O'Toole P.W."/>
        </authorList>
    </citation>
    <scope>NUCLEOTIDE SEQUENCE [LARGE SCALE GENOMIC DNA]</scope>
    <source>
        <strain evidence="1 2">DSM 7090</strain>
    </source>
</reference>
<dbReference type="Proteomes" id="UP000051927">
    <property type="component" value="Unassembled WGS sequence"/>
</dbReference>
<evidence type="ECO:0000313" key="2">
    <source>
        <dbReference type="Proteomes" id="UP000051927"/>
    </source>
</evidence>
<comment type="caution">
    <text evidence="1">The sequence shown here is derived from an EMBL/GenBank/DDBJ whole genome shotgun (WGS) entry which is preliminary data.</text>
</comment>
<keyword evidence="2" id="KW-1185">Reference proteome</keyword>
<protein>
    <submittedName>
        <fullName evidence="1">Uncharacterized protein</fullName>
    </submittedName>
</protein>
<organism evidence="1 2">
    <name type="scientific">Lancefieldella rimae</name>
    <dbReference type="NCBI Taxonomy" id="1383"/>
    <lineage>
        <taxon>Bacteria</taxon>
        <taxon>Bacillati</taxon>
        <taxon>Actinomycetota</taxon>
        <taxon>Coriobacteriia</taxon>
        <taxon>Coriobacteriales</taxon>
        <taxon>Atopobiaceae</taxon>
        <taxon>Lancefieldella</taxon>
    </lineage>
</organism>
<gene>
    <name evidence="1" type="ORF">IV60_GL001143</name>
</gene>
<proteinExistence type="predicted"/>
<sequence length="51" mass="5685">MRNFNDPTIKRENLTSMIILPSAAKNAPSMAWIAILTASLVYINHTCCKYG</sequence>